<organism evidence="7 8">
    <name type="scientific">Helianthus annuus</name>
    <name type="common">Common sunflower</name>
    <dbReference type="NCBI Taxonomy" id="4232"/>
    <lineage>
        <taxon>Eukaryota</taxon>
        <taxon>Viridiplantae</taxon>
        <taxon>Streptophyta</taxon>
        <taxon>Embryophyta</taxon>
        <taxon>Tracheophyta</taxon>
        <taxon>Spermatophyta</taxon>
        <taxon>Magnoliopsida</taxon>
        <taxon>eudicotyledons</taxon>
        <taxon>Gunneridae</taxon>
        <taxon>Pentapetalae</taxon>
        <taxon>asterids</taxon>
        <taxon>campanulids</taxon>
        <taxon>Asterales</taxon>
        <taxon>Asteraceae</taxon>
        <taxon>Asteroideae</taxon>
        <taxon>Heliantheae alliance</taxon>
        <taxon>Heliantheae</taxon>
        <taxon>Helianthus</taxon>
    </lineage>
</organism>
<evidence type="ECO:0000256" key="5">
    <source>
        <dbReference type="SAM" id="MobiDB-lite"/>
    </source>
</evidence>
<dbReference type="InterPro" id="IPR036875">
    <property type="entry name" value="Znf_CCHC_sf"/>
</dbReference>
<evidence type="ECO:0000256" key="4">
    <source>
        <dbReference type="ARBA" id="ARBA00022801"/>
    </source>
</evidence>
<dbReference type="InterPro" id="IPR043502">
    <property type="entry name" value="DNA/RNA_pol_sf"/>
</dbReference>
<dbReference type="InterPro" id="IPR057670">
    <property type="entry name" value="SH3_retrovirus"/>
</dbReference>
<dbReference type="Pfam" id="PF25597">
    <property type="entry name" value="SH3_retrovirus"/>
    <property type="match status" value="1"/>
</dbReference>
<dbReference type="Gene3D" id="3.30.420.10">
    <property type="entry name" value="Ribonuclease H-like superfamily/Ribonuclease H"/>
    <property type="match status" value="1"/>
</dbReference>
<keyword evidence="1" id="KW-0645">Protease</keyword>
<keyword evidence="7" id="KW-0695">RNA-directed DNA polymerase</keyword>
<dbReference type="Pfam" id="PF00665">
    <property type="entry name" value="rve"/>
    <property type="match status" value="1"/>
</dbReference>
<evidence type="ECO:0000256" key="3">
    <source>
        <dbReference type="ARBA" id="ARBA00022750"/>
    </source>
</evidence>
<dbReference type="EMBL" id="MNCJ02000331">
    <property type="protein sequence ID" value="KAF5760158.1"/>
    <property type="molecule type" value="Genomic_DNA"/>
</dbReference>
<protein>
    <submittedName>
        <fullName evidence="7">RNA-directed DNA polymerase</fullName>
        <ecNumber evidence="7">2.7.7.49</ecNumber>
    </submittedName>
</protein>
<keyword evidence="2" id="KW-0479">Metal-binding</keyword>
<evidence type="ECO:0000313" key="8">
    <source>
        <dbReference type="Proteomes" id="UP000215914"/>
    </source>
</evidence>
<feature type="compositionally biased region" description="Basic and acidic residues" evidence="5">
    <location>
        <begin position="486"/>
        <end position="504"/>
    </location>
</feature>
<dbReference type="InterPro" id="IPR001584">
    <property type="entry name" value="Integrase_cat-core"/>
</dbReference>
<dbReference type="GO" id="GO:0015074">
    <property type="term" value="P:DNA integration"/>
    <property type="evidence" value="ECO:0007669"/>
    <property type="project" value="InterPro"/>
</dbReference>
<dbReference type="Pfam" id="PF07727">
    <property type="entry name" value="RVT_2"/>
    <property type="match status" value="1"/>
</dbReference>
<dbReference type="SUPFAM" id="SSF53098">
    <property type="entry name" value="Ribonuclease H-like"/>
    <property type="match status" value="1"/>
</dbReference>
<dbReference type="Gramene" id="mRNA:HanXRQr2_Chr16g0750041">
    <property type="protein sequence ID" value="CDS:HanXRQr2_Chr16g0750041.1"/>
    <property type="gene ID" value="HanXRQr2_Chr16g0750041"/>
</dbReference>
<reference evidence="7" key="2">
    <citation type="submission" date="2020-06" db="EMBL/GenBank/DDBJ databases">
        <title>Helianthus annuus Genome sequencing and assembly Release 2.</title>
        <authorList>
            <person name="Gouzy J."/>
            <person name="Langlade N."/>
            <person name="Munos S."/>
        </authorList>
    </citation>
    <scope>NUCLEOTIDE SEQUENCE</scope>
    <source>
        <tissue evidence="7">Leaves</tissue>
    </source>
</reference>
<feature type="compositionally biased region" description="Polar residues" evidence="5">
    <location>
        <begin position="1030"/>
        <end position="1056"/>
    </location>
</feature>
<dbReference type="GO" id="GO:0008270">
    <property type="term" value="F:zinc ion binding"/>
    <property type="evidence" value="ECO:0007669"/>
    <property type="project" value="InterPro"/>
</dbReference>
<dbReference type="InterPro" id="IPR036397">
    <property type="entry name" value="RNaseH_sf"/>
</dbReference>
<dbReference type="Pfam" id="PF14223">
    <property type="entry name" value="Retrotran_gag_2"/>
    <property type="match status" value="1"/>
</dbReference>
<comment type="caution">
    <text evidence="7">The sequence shown here is derived from an EMBL/GenBank/DDBJ whole genome shotgun (WGS) entry which is preliminary data.</text>
</comment>
<name>A0A9K3DSX7_HELAN</name>
<feature type="region of interest" description="Disordered" evidence="5">
    <location>
        <begin position="1025"/>
        <end position="1062"/>
    </location>
</feature>
<dbReference type="GO" id="GO:0003676">
    <property type="term" value="F:nucleic acid binding"/>
    <property type="evidence" value="ECO:0007669"/>
    <property type="project" value="InterPro"/>
</dbReference>
<dbReference type="PROSITE" id="PS50994">
    <property type="entry name" value="INTEGRASE"/>
    <property type="match status" value="1"/>
</dbReference>
<dbReference type="InterPro" id="IPR054722">
    <property type="entry name" value="PolX-like_BBD"/>
</dbReference>
<dbReference type="GO" id="GO:0003964">
    <property type="term" value="F:RNA-directed DNA polymerase activity"/>
    <property type="evidence" value="ECO:0007669"/>
    <property type="project" value="UniProtKB-KW"/>
</dbReference>
<keyword evidence="7" id="KW-0808">Transferase</keyword>
<dbReference type="SUPFAM" id="SSF57756">
    <property type="entry name" value="Retrovirus zinc finger-like domains"/>
    <property type="match status" value="1"/>
</dbReference>
<dbReference type="PANTHER" id="PTHR42648">
    <property type="entry name" value="TRANSPOSASE, PUTATIVE-RELATED"/>
    <property type="match status" value="1"/>
</dbReference>
<dbReference type="Pfam" id="PF22936">
    <property type="entry name" value="Pol_BBD"/>
    <property type="match status" value="1"/>
</dbReference>
<dbReference type="PANTHER" id="PTHR42648:SF32">
    <property type="entry name" value="RIBONUCLEASE H-LIKE DOMAIN, GAG-PRE-INTEGRASE DOMAIN PROTEIN-RELATED"/>
    <property type="match status" value="1"/>
</dbReference>
<gene>
    <name evidence="7" type="ORF">HanXRQr2_Chr16g0750041</name>
</gene>
<evidence type="ECO:0000256" key="2">
    <source>
        <dbReference type="ARBA" id="ARBA00022723"/>
    </source>
</evidence>
<sequence length="1637" mass="185230">MSLNQLSPIAQAELETGTTTRPPKLKGAEDFSTWKTRIQSFFEYTDYNLWLSVTAGPHVPTVVRGDAVVTNNDATTFTDEDKALIQRDRRAHAALTMALSTNDCNMFEEHRTANALWNALIEYCEGNEELIESKRDMVQKQYDMFCGVRGESLSDHISRFLNMMTKMKKAGNPVTNRAAIKKLLDSLPKEWSLQCMMIKKDFLNNPNPVTLSDLINTLRAFEMDVNKREMNTAGYQPKATQPSAGLKNVAFLASGGITPQASDLIYANASASASKAPQLVEKTITVDTQALKVSTENVALFNTFLSSYEALMSGELKKEMFTAEDMYQVDPDDMEEMDLKWQMAMITLRLKKFQDKTGKRLGLGKAGFDKSKLRCYNCKNLGHFKRDYPLLKEGNSETTPAVKQITVEENKNNASPSTPKALVVEDYDWSEEITEAKEQVNKALMAKITGESSARQFEKQTTRIPTGDNDADKGLKSILSSVKPGDQAEKDAAKETSEKGKDKVQATAMKADSSKEKADKDLNKLQKWLRMLMEYIWHVDSGCSRHMTGLKELLKNFRFIDGDFVSFAGDEKGGKIVGVGDVVSEALTLENVNYVPELCYNLMSVSQVCDKGISVLFNDMECLFLKPGYVVPAEMIMLTAPRQNNTYVLNMKNAKTNDNLTCLISKASESESLLWHRRLGHVNFKNMNKLSKMNLVRGLPIKEFPFSEKCIACAQGKQHKKPHKSKAVNTISAPLQLLHMDLFGPISVKSLAKSSYCLVVTDDYSRFSWVYFLEAKSETAEVLKSFIPLIENVIKLKVKSIRSDNGSEFKNQTFISFCAEKGIHLQYSAARTPQQNGVAERKNRTLIEAARTMLVDSKLPIIFWAEAVNTACYVLNRVLIVKPHGKTAYELLFKRKPLIDFFRPFGCSCTLLNTQENLVKFEAVGDICYFMGYSSTQKAYRVYNKRTKMVIESYYVDFQEGNYTNTGSTPDWFYDVSVIFNNFEIPEIALDPEPVEDTQVEHLFDSSDIGLTPFTTRLSPSSADPILAVNETNGDTSPENTQDNGASSSQANVNEPTQEDDPPIIYVDEHFTNLPQQIESLTNAGYKTNRNHPLENVIGAVEEGVRTRGQSASINKGLFAAFLSQSVPRDIEDAIQDSSWVQAMQEELSQFRKLKVWELVDLPEGKFPIGTKWVFRNKMDDRGVVIKNKARLVVQGFRQEEGIDYEEVFAPVARLEAIRIFLAYASYRNFKVFQMDVKSAFLYGKVKEEVYVCQPPGFEDPHFPGRYFKLDKALYGLHQAPRAWYETLSTYLLECGYTRGTIDMTLFTKKIGEDVMLVQIYVDDIIFGSTNEALCREFETIMKAKFEMSMMGELNFFLGLEVKQKEDGILIHQAKYIRDILSKYNMNDCKVASTPFASQTELTLDPQGKPVNKSFYRSMIGSLMYLTASRPDIMWAVCLCARFQTNPKESHEIAVKRIFRYLKGTPKLGLWYPKDSNFDLIAYSDSDHAGCKVDRRSVSGGCQFLGNRLISWQSKKQTTVSTSTAQAEYTAAYSCCSQVLWIQNQLLDYGINIMKTPIFIDNESCLGIVKNPVHHSRTKHIEIRIHAIRDAYEKGYIQVVPVDTTQQRADIFTKAFDKTRFNQLVTWLEMVNFLDWK</sequence>
<dbReference type="InterPro" id="IPR013103">
    <property type="entry name" value="RVT_2"/>
</dbReference>
<keyword evidence="7" id="KW-0548">Nucleotidyltransferase</keyword>
<proteinExistence type="predicted"/>
<dbReference type="CDD" id="cd09272">
    <property type="entry name" value="RNase_HI_RT_Ty1"/>
    <property type="match status" value="1"/>
</dbReference>
<feature type="region of interest" description="Disordered" evidence="5">
    <location>
        <begin position="451"/>
        <end position="516"/>
    </location>
</feature>
<keyword evidence="3" id="KW-0064">Aspartyl protease</keyword>
<dbReference type="SUPFAM" id="SSF56672">
    <property type="entry name" value="DNA/RNA polymerases"/>
    <property type="match status" value="1"/>
</dbReference>
<dbReference type="Pfam" id="PF13976">
    <property type="entry name" value="gag_pre-integrs"/>
    <property type="match status" value="1"/>
</dbReference>
<keyword evidence="8" id="KW-1185">Reference proteome</keyword>
<dbReference type="GO" id="GO:0004190">
    <property type="term" value="F:aspartic-type endopeptidase activity"/>
    <property type="evidence" value="ECO:0007669"/>
    <property type="project" value="UniProtKB-KW"/>
</dbReference>
<feature type="domain" description="Integrase catalytic" evidence="6">
    <location>
        <begin position="730"/>
        <end position="896"/>
    </location>
</feature>
<dbReference type="InterPro" id="IPR039537">
    <property type="entry name" value="Retrotran_Ty1/copia-like"/>
</dbReference>
<dbReference type="Proteomes" id="UP000215914">
    <property type="component" value="Unassembled WGS sequence"/>
</dbReference>
<evidence type="ECO:0000256" key="1">
    <source>
        <dbReference type="ARBA" id="ARBA00022670"/>
    </source>
</evidence>
<dbReference type="InterPro" id="IPR025724">
    <property type="entry name" value="GAG-pre-integrase_dom"/>
</dbReference>
<keyword evidence="4" id="KW-0378">Hydrolase</keyword>
<evidence type="ECO:0000313" key="7">
    <source>
        <dbReference type="EMBL" id="KAF5760158.1"/>
    </source>
</evidence>
<dbReference type="InterPro" id="IPR012337">
    <property type="entry name" value="RNaseH-like_sf"/>
</dbReference>
<reference evidence="7" key="1">
    <citation type="journal article" date="2017" name="Nature">
        <title>The sunflower genome provides insights into oil metabolism, flowering and Asterid evolution.</title>
        <authorList>
            <person name="Badouin H."/>
            <person name="Gouzy J."/>
            <person name="Grassa C.J."/>
            <person name="Murat F."/>
            <person name="Staton S.E."/>
            <person name="Cottret L."/>
            <person name="Lelandais-Briere C."/>
            <person name="Owens G.L."/>
            <person name="Carrere S."/>
            <person name="Mayjonade B."/>
            <person name="Legrand L."/>
            <person name="Gill N."/>
            <person name="Kane N.C."/>
            <person name="Bowers J.E."/>
            <person name="Hubner S."/>
            <person name="Bellec A."/>
            <person name="Berard A."/>
            <person name="Berges H."/>
            <person name="Blanchet N."/>
            <person name="Boniface M.C."/>
            <person name="Brunel D."/>
            <person name="Catrice O."/>
            <person name="Chaidir N."/>
            <person name="Claudel C."/>
            <person name="Donnadieu C."/>
            <person name="Faraut T."/>
            <person name="Fievet G."/>
            <person name="Helmstetter N."/>
            <person name="King M."/>
            <person name="Knapp S.J."/>
            <person name="Lai Z."/>
            <person name="Le Paslier M.C."/>
            <person name="Lippi Y."/>
            <person name="Lorenzon L."/>
            <person name="Mandel J.R."/>
            <person name="Marage G."/>
            <person name="Marchand G."/>
            <person name="Marquand E."/>
            <person name="Bret-Mestries E."/>
            <person name="Morien E."/>
            <person name="Nambeesan S."/>
            <person name="Nguyen T."/>
            <person name="Pegot-Espagnet P."/>
            <person name="Pouilly N."/>
            <person name="Raftis F."/>
            <person name="Sallet E."/>
            <person name="Schiex T."/>
            <person name="Thomas J."/>
            <person name="Vandecasteele C."/>
            <person name="Vares D."/>
            <person name="Vear F."/>
            <person name="Vautrin S."/>
            <person name="Crespi M."/>
            <person name="Mangin B."/>
            <person name="Burke J.M."/>
            <person name="Salse J."/>
            <person name="Munos S."/>
            <person name="Vincourt P."/>
            <person name="Rieseberg L.H."/>
            <person name="Langlade N.B."/>
        </authorList>
    </citation>
    <scope>NUCLEOTIDE SEQUENCE</scope>
    <source>
        <tissue evidence="7">Leaves</tissue>
    </source>
</reference>
<evidence type="ECO:0000259" key="6">
    <source>
        <dbReference type="PROSITE" id="PS50994"/>
    </source>
</evidence>
<accession>A0A9K3DSX7</accession>
<dbReference type="EC" id="2.7.7.49" evidence="7"/>
<dbReference type="GO" id="GO:0006508">
    <property type="term" value="P:proteolysis"/>
    <property type="evidence" value="ECO:0007669"/>
    <property type="project" value="UniProtKB-KW"/>
</dbReference>
<feature type="region of interest" description="Disordered" evidence="5">
    <location>
        <begin position="1"/>
        <end position="27"/>
    </location>
</feature>